<keyword evidence="1" id="KW-0489">Methyltransferase</keyword>
<dbReference type="GO" id="GO:0008168">
    <property type="term" value="F:methyltransferase activity"/>
    <property type="evidence" value="ECO:0007669"/>
    <property type="project" value="UniProtKB-KW"/>
</dbReference>
<keyword evidence="1" id="KW-0808">Transferase</keyword>
<dbReference type="EMBL" id="CP007151">
    <property type="protein sequence ID" value="AHI27943.1"/>
    <property type="molecule type" value="Genomic_DNA"/>
</dbReference>
<dbReference type="PANTHER" id="PTHR20974:SF0">
    <property type="entry name" value="UPF0585 PROTEIN CG18661"/>
    <property type="match status" value="1"/>
</dbReference>
<proteinExistence type="predicted"/>
<dbReference type="InterPro" id="IPR010342">
    <property type="entry name" value="DUF938"/>
</dbReference>
<protein>
    <submittedName>
        <fullName evidence="1">Methylase</fullName>
    </submittedName>
</protein>
<gene>
    <name evidence="1" type="ORF">AU14_02730</name>
</gene>
<dbReference type="HOGENOM" id="CLU_067698_1_0_6"/>
<dbReference type="OrthoDB" id="5563826at2"/>
<keyword evidence="2" id="KW-1185">Reference proteome</keyword>
<reference evidence="1 2" key="1">
    <citation type="journal article" date="2014" name="Genome Announc.">
        <title>Draft Genome Sequences of Marinobacter similis A3d10T and Marinobacter salarius R9SW1T.</title>
        <authorList>
            <person name="Ivanova E.P."/>
            <person name="Ng H.J."/>
            <person name="Webb H.K."/>
            <person name="Feng G."/>
            <person name="Oshima K."/>
            <person name="Hattori M."/>
            <person name="Ohkuma M."/>
            <person name="Sergeev A.F."/>
            <person name="Mikhailov V.V."/>
            <person name="Crawford R.J."/>
            <person name="Sawabe T."/>
        </authorList>
    </citation>
    <scope>NUCLEOTIDE SEQUENCE [LARGE SCALE GENOMIC DNA]</scope>
    <source>
        <strain evidence="1 2">A3d10</strain>
    </source>
</reference>
<dbReference type="InterPro" id="IPR029063">
    <property type="entry name" value="SAM-dependent_MTases_sf"/>
</dbReference>
<dbReference type="STRING" id="1420916.AU14_02730"/>
<dbReference type="AlphaFoldDB" id="W5YNA2"/>
<accession>W5YNA2</accession>
<dbReference type="KEGG" id="msx:AU14_02730"/>
<dbReference type="Proteomes" id="UP000061489">
    <property type="component" value="Chromosome"/>
</dbReference>
<evidence type="ECO:0000313" key="1">
    <source>
        <dbReference type="EMBL" id="AHI27943.1"/>
    </source>
</evidence>
<sequence length="201" mass="22348">MTQNLPFSQACENNKRPILEKLAAIFHAPGLVLEIGTGTGQHAVHFAGHLSHLTWQPSDHPRNYQLCLPRIRQAGLANLNSPKSLDVCQSEWGLPDSVNGVFSANTAHIMSWPEVERMFAGVARILAPGSAFCLYGPFSYEGQHTSASNLNFDRHLRSQNPSMGIRDMSDLIALADRCRLSLDEDLDMPANNRMTVWRRQA</sequence>
<evidence type="ECO:0000313" key="2">
    <source>
        <dbReference type="Proteomes" id="UP000061489"/>
    </source>
</evidence>
<dbReference type="GO" id="GO:0032259">
    <property type="term" value="P:methylation"/>
    <property type="evidence" value="ECO:0007669"/>
    <property type="project" value="UniProtKB-KW"/>
</dbReference>
<organism evidence="1 2">
    <name type="scientific">Marinobacter similis</name>
    <dbReference type="NCBI Taxonomy" id="1420916"/>
    <lineage>
        <taxon>Bacteria</taxon>
        <taxon>Pseudomonadati</taxon>
        <taxon>Pseudomonadota</taxon>
        <taxon>Gammaproteobacteria</taxon>
        <taxon>Pseudomonadales</taxon>
        <taxon>Marinobacteraceae</taxon>
        <taxon>Marinobacter</taxon>
    </lineage>
</organism>
<name>W5YNA2_9GAMM</name>
<dbReference type="Gene3D" id="3.40.50.150">
    <property type="entry name" value="Vaccinia Virus protein VP39"/>
    <property type="match status" value="1"/>
</dbReference>
<dbReference type="PANTHER" id="PTHR20974">
    <property type="entry name" value="UPF0585 PROTEIN CG18661"/>
    <property type="match status" value="1"/>
</dbReference>
<dbReference type="Pfam" id="PF06080">
    <property type="entry name" value="DUF938"/>
    <property type="match status" value="1"/>
</dbReference>
<dbReference type="SUPFAM" id="SSF53335">
    <property type="entry name" value="S-adenosyl-L-methionine-dependent methyltransferases"/>
    <property type="match status" value="1"/>
</dbReference>